<dbReference type="STRING" id="2903.R1E0V9"/>
<evidence type="ECO:0008006" key="4">
    <source>
        <dbReference type="Google" id="ProtNLM"/>
    </source>
</evidence>
<dbReference type="Pfam" id="PF00071">
    <property type="entry name" value="Ras"/>
    <property type="match status" value="1"/>
</dbReference>
<evidence type="ECO:0000256" key="1">
    <source>
        <dbReference type="ARBA" id="ARBA00022741"/>
    </source>
</evidence>
<dbReference type="PANTHER" id="PTHR47978">
    <property type="match status" value="1"/>
</dbReference>
<proteinExistence type="predicted"/>
<dbReference type="HOGENOM" id="CLU_041217_10_6_1"/>
<dbReference type="InterPro" id="IPR027417">
    <property type="entry name" value="P-loop_NTPase"/>
</dbReference>
<dbReference type="NCBIfam" id="TIGR00231">
    <property type="entry name" value="small_GTP"/>
    <property type="match status" value="1"/>
</dbReference>
<dbReference type="GeneID" id="17262822"/>
<dbReference type="KEGG" id="ehx:EMIHUDRAFT_244783"/>
<dbReference type="AlphaFoldDB" id="A0A0D3IZJ1"/>
<organism evidence="2 3">
    <name type="scientific">Emiliania huxleyi (strain CCMP1516)</name>
    <dbReference type="NCBI Taxonomy" id="280463"/>
    <lineage>
        <taxon>Eukaryota</taxon>
        <taxon>Haptista</taxon>
        <taxon>Haptophyta</taxon>
        <taxon>Prymnesiophyceae</taxon>
        <taxon>Isochrysidales</taxon>
        <taxon>Noelaerhabdaceae</taxon>
        <taxon>Emiliania</taxon>
    </lineage>
</organism>
<sequence>MPPTIRRKIAVIGDAAVGKSALVQMFASSGTRFPKQYNMTCGVELAHKMTHVRPPAVDSEANVELYLFDSSGQDIFAEMLPPCWEGTEGVIVVYDVTRQHTFDACEGRYRHLLEMVGVHKLPGAVVANKVDLHERSVVERGMGERFARAYGLGYFETSAKDGDGVDGPFQHVAAGLLKQTDAAELPP</sequence>
<dbReference type="GO" id="GO:0003924">
    <property type="term" value="F:GTPase activity"/>
    <property type="evidence" value="ECO:0007669"/>
    <property type="project" value="InterPro"/>
</dbReference>
<dbReference type="SMART" id="SM00174">
    <property type="entry name" value="RHO"/>
    <property type="match status" value="1"/>
</dbReference>
<dbReference type="SMART" id="SM00173">
    <property type="entry name" value="RAS"/>
    <property type="match status" value="1"/>
</dbReference>
<dbReference type="Proteomes" id="UP000013827">
    <property type="component" value="Unassembled WGS sequence"/>
</dbReference>
<dbReference type="EnsemblProtists" id="EOD16676">
    <property type="protein sequence ID" value="EOD16676"/>
    <property type="gene ID" value="EMIHUDRAFT_244783"/>
</dbReference>
<dbReference type="OMA" id="KMWGQPS"/>
<dbReference type="SMART" id="SM00175">
    <property type="entry name" value="RAB"/>
    <property type="match status" value="1"/>
</dbReference>
<keyword evidence="1" id="KW-0547">Nucleotide-binding</keyword>
<dbReference type="PROSITE" id="PS51421">
    <property type="entry name" value="RAS"/>
    <property type="match status" value="1"/>
</dbReference>
<reference evidence="2" key="2">
    <citation type="submission" date="2024-10" db="UniProtKB">
        <authorList>
            <consortium name="EnsemblProtists"/>
        </authorList>
    </citation>
    <scope>IDENTIFICATION</scope>
</reference>
<name>A0A0D3IZJ1_EMIH1</name>
<reference evidence="3" key="1">
    <citation type="journal article" date="2013" name="Nature">
        <title>Pan genome of the phytoplankton Emiliania underpins its global distribution.</title>
        <authorList>
            <person name="Read B.A."/>
            <person name="Kegel J."/>
            <person name="Klute M.J."/>
            <person name="Kuo A."/>
            <person name="Lefebvre S.C."/>
            <person name="Maumus F."/>
            <person name="Mayer C."/>
            <person name="Miller J."/>
            <person name="Monier A."/>
            <person name="Salamov A."/>
            <person name="Young J."/>
            <person name="Aguilar M."/>
            <person name="Claverie J.M."/>
            <person name="Frickenhaus S."/>
            <person name="Gonzalez K."/>
            <person name="Herman E.K."/>
            <person name="Lin Y.C."/>
            <person name="Napier J."/>
            <person name="Ogata H."/>
            <person name="Sarno A.F."/>
            <person name="Shmutz J."/>
            <person name="Schroeder D."/>
            <person name="de Vargas C."/>
            <person name="Verret F."/>
            <person name="von Dassow P."/>
            <person name="Valentin K."/>
            <person name="Van de Peer Y."/>
            <person name="Wheeler G."/>
            <person name="Dacks J.B."/>
            <person name="Delwiche C.F."/>
            <person name="Dyhrman S.T."/>
            <person name="Glockner G."/>
            <person name="John U."/>
            <person name="Richards T."/>
            <person name="Worden A.Z."/>
            <person name="Zhang X."/>
            <person name="Grigoriev I.V."/>
            <person name="Allen A.E."/>
            <person name="Bidle K."/>
            <person name="Borodovsky M."/>
            <person name="Bowler C."/>
            <person name="Brownlee C."/>
            <person name="Cock J.M."/>
            <person name="Elias M."/>
            <person name="Gladyshev V.N."/>
            <person name="Groth M."/>
            <person name="Guda C."/>
            <person name="Hadaegh A."/>
            <person name="Iglesias-Rodriguez M.D."/>
            <person name="Jenkins J."/>
            <person name="Jones B.M."/>
            <person name="Lawson T."/>
            <person name="Leese F."/>
            <person name="Lindquist E."/>
            <person name="Lobanov A."/>
            <person name="Lomsadze A."/>
            <person name="Malik S.B."/>
            <person name="Marsh M.E."/>
            <person name="Mackinder L."/>
            <person name="Mock T."/>
            <person name="Mueller-Roeber B."/>
            <person name="Pagarete A."/>
            <person name="Parker M."/>
            <person name="Probert I."/>
            <person name="Quesneville H."/>
            <person name="Raines C."/>
            <person name="Rensing S.A."/>
            <person name="Riano-Pachon D.M."/>
            <person name="Richier S."/>
            <person name="Rokitta S."/>
            <person name="Shiraiwa Y."/>
            <person name="Soanes D.M."/>
            <person name="van der Giezen M."/>
            <person name="Wahlund T.M."/>
            <person name="Williams B."/>
            <person name="Wilson W."/>
            <person name="Wolfe G."/>
            <person name="Wurch L.L."/>
        </authorList>
    </citation>
    <scope>NUCLEOTIDE SEQUENCE</scope>
</reference>
<dbReference type="RefSeq" id="XP_005769105.1">
    <property type="nucleotide sequence ID" value="XM_005769048.1"/>
</dbReference>
<dbReference type="SUPFAM" id="SSF52540">
    <property type="entry name" value="P-loop containing nucleoside triphosphate hydrolases"/>
    <property type="match status" value="1"/>
</dbReference>
<dbReference type="eggNOG" id="KOG0079">
    <property type="taxonomic scope" value="Eukaryota"/>
</dbReference>
<dbReference type="InterPro" id="IPR005225">
    <property type="entry name" value="Small_GTP-bd"/>
</dbReference>
<accession>A0A0D3IZJ1</accession>
<keyword evidence="3" id="KW-1185">Reference proteome</keyword>
<evidence type="ECO:0000313" key="2">
    <source>
        <dbReference type="EnsemblProtists" id="EOD16676"/>
    </source>
</evidence>
<dbReference type="PRINTS" id="PR00449">
    <property type="entry name" value="RASTRNSFRMNG"/>
</dbReference>
<dbReference type="PaxDb" id="2903-EOD16676"/>
<dbReference type="InterPro" id="IPR001806">
    <property type="entry name" value="Small_GTPase"/>
</dbReference>
<dbReference type="PROSITE" id="PS51419">
    <property type="entry name" value="RAB"/>
    <property type="match status" value="1"/>
</dbReference>
<evidence type="ECO:0000313" key="3">
    <source>
        <dbReference type="Proteomes" id="UP000013827"/>
    </source>
</evidence>
<dbReference type="FunFam" id="3.40.50.300:FF:001447">
    <property type="entry name" value="Ras-related protein Rab-1B"/>
    <property type="match status" value="1"/>
</dbReference>
<dbReference type="Gene3D" id="3.40.50.300">
    <property type="entry name" value="P-loop containing nucleotide triphosphate hydrolases"/>
    <property type="match status" value="1"/>
</dbReference>
<protein>
    <recommendedName>
        <fullName evidence="4">Intraflagellar transport protein 27</fullName>
    </recommendedName>
</protein>
<dbReference type="GO" id="GO:0005525">
    <property type="term" value="F:GTP binding"/>
    <property type="evidence" value="ECO:0007669"/>
    <property type="project" value="InterPro"/>
</dbReference>